<evidence type="ECO:0000256" key="5">
    <source>
        <dbReference type="ARBA" id="ARBA00022840"/>
    </source>
</evidence>
<evidence type="ECO:0000256" key="8">
    <source>
        <dbReference type="ARBA" id="ARBA00022989"/>
    </source>
</evidence>
<feature type="transmembrane region" description="Helical" evidence="11">
    <location>
        <begin position="80"/>
        <end position="99"/>
    </location>
</feature>
<evidence type="ECO:0000256" key="7">
    <source>
        <dbReference type="ARBA" id="ARBA00022967"/>
    </source>
</evidence>
<dbReference type="Pfam" id="PF18895">
    <property type="entry name" value="T4SS_pilin"/>
    <property type="match status" value="1"/>
</dbReference>
<dbReference type="Pfam" id="PF00122">
    <property type="entry name" value="E1-E2_ATPase"/>
    <property type="match status" value="1"/>
</dbReference>
<dbReference type="InterPro" id="IPR001757">
    <property type="entry name" value="P_typ_ATPase"/>
</dbReference>
<dbReference type="Proteomes" id="UP000315496">
    <property type="component" value="Chromosome 2"/>
</dbReference>
<dbReference type="SFLD" id="SFLDS00003">
    <property type="entry name" value="Haloacid_Dehalogenase"/>
    <property type="match status" value="1"/>
</dbReference>
<dbReference type="InterPro" id="IPR018303">
    <property type="entry name" value="ATPase_P-typ_P_site"/>
</dbReference>
<evidence type="ECO:0000256" key="1">
    <source>
        <dbReference type="ARBA" id="ARBA00004127"/>
    </source>
</evidence>
<dbReference type="InterPro" id="IPR023214">
    <property type="entry name" value="HAD_sf"/>
</dbReference>
<dbReference type="GO" id="GO:0012505">
    <property type="term" value="C:endomembrane system"/>
    <property type="evidence" value="ECO:0007669"/>
    <property type="project" value="UniProtKB-SubCell"/>
</dbReference>
<dbReference type="Gene3D" id="2.70.150.10">
    <property type="entry name" value="Calcium-transporting ATPase, cytoplasmic transduction domain A"/>
    <property type="match status" value="1"/>
</dbReference>
<dbReference type="Pfam" id="PF00689">
    <property type="entry name" value="Cation_ATPase_C"/>
    <property type="match status" value="1"/>
</dbReference>
<dbReference type="SUPFAM" id="SSF81660">
    <property type="entry name" value="Metal cation-transporting ATPase, ATP-binding domain N"/>
    <property type="match status" value="1"/>
</dbReference>
<evidence type="ECO:0000259" key="12">
    <source>
        <dbReference type="SMART" id="SM00831"/>
    </source>
</evidence>
<comment type="caution">
    <text evidence="13">The sequence shown here is derived from an EMBL/GenBank/DDBJ whole genome shotgun (WGS) entry which is preliminary data.</text>
</comment>
<evidence type="ECO:0000256" key="6">
    <source>
        <dbReference type="ARBA" id="ARBA00022842"/>
    </source>
</evidence>
<dbReference type="GO" id="GO:0016887">
    <property type="term" value="F:ATP hydrolysis activity"/>
    <property type="evidence" value="ECO:0007669"/>
    <property type="project" value="InterPro"/>
</dbReference>
<feature type="transmembrane region" description="Helical" evidence="11">
    <location>
        <begin position="999"/>
        <end position="1019"/>
    </location>
</feature>
<dbReference type="PANTHER" id="PTHR24093">
    <property type="entry name" value="CATION TRANSPORTING ATPASE"/>
    <property type="match status" value="1"/>
</dbReference>
<dbReference type="SFLD" id="SFLDF00027">
    <property type="entry name" value="p-type_atpase"/>
    <property type="match status" value="1"/>
</dbReference>
<dbReference type="SUPFAM" id="SSF81653">
    <property type="entry name" value="Calcium ATPase, transduction domain A"/>
    <property type="match status" value="1"/>
</dbReference>
<gene>
    <name evidence="13" type="ORF">GMRT_15331</name>
</gene>
<dbReference type="SUPFAM" id="SSF56784">
    <property type="entry name" value="HAD-like"/>
    <property type="match status" value="1"/>
</dbReference>
<dbReference type="GO" id="GO:0046872">
    <property type="term" value="F:metal ion binding"/>
    <property type="evidence" value="ECO:0007669"/>
    <property type="project" value="UniProtKB-KW"/>
</dbReference>
<feature type="transmembrane region" description="Helical" evidence="11">
    <location>
        <begin position="111"/>
        <end position="130"/>
    </location>
</feature>
<dbReference type="Gene3D" id="3.40.50.1000">
    <property type="entry name" value="HAD superfamily/HAD-like"/>
    <property type="match status" value="1"/>
</dbReference>
<protein>
    <submittedName>
        <fullName evidence="13">Plasma membrane calcium-transporting ATPase 2</fullName>
    </submittedName>
</protein>
<feature type="transmembrane region" description="Helical" evidence="11">
    <location>
        <begin position="911"/>
        <end position="927"/>
    </location>
</feature>
<dbReference type="FunFam" id="2.70.150.10:FF:000029">
    <property type="entry name" value="Calcium-transporting ATPase"/>
    <property type="match status" value="1"/>
</dbReference>
<dbReference type="InterPro" id="IPR059000">
    <property type="entry name" value="ATPase_P-type_domA"/>
</dbReference>
<keyword evidence="8 11" id="KW-1133">Transmembrane helix</keyword>
<feature type="domain" description="Cation-transporting P-type ATPase N-terminal" evidence="12">
    <location>
        <begin position="25"/>
        <end position="97"/>
    </location>
</feature>
<dbReference type="InterPro" id="IPR008250">
    <property type="entry name" value="ATPase_P-typ_transduc_dom_A_sf"/>
</dbReference>
<dbReference type="SUPFAM" id="SSF81665">
    <property type="entry name" value="Calcium ATPase, transmembrane domain M"/>
    <property type="match status" value="1"/>
</dbReference>
<dbReference type="InterPro" id="IPR004014">
    <property type="entry name" value="ATPase_P-typ_cation-transptr_N"/>
</dbReference>
<evidence type="ECO:0000256" key="9">
    <source>
        <dbReference type="ARBA" id="ARBA00023136"/>
    </source>
</evidence>
<keyword evidence="3" id="KW-0479">Metal-binding</keyword>
<keyword evidence="5" id="KW-0067">ATP-binding</keyword>
<dbReference type="GO" id="GO:0005388">
    <property type="term" value="F:P-type calcium transporter activity"/>
    <property type="evidence" value="ECO:0007669"/>
    <property type="project" value="TreeGrafter"/>
</dbReference>
<feature type="transmembrane region" description="Helical" evidence="11">
    <location>
        <begin position="817"/>
        <end position="837"/>
    </location>
</feature>
<dbReference type="GO" id="GO:0005886">
    <property type="term" value="C:plasma membrane"/>
    <property type="evidence" value="ECO:0007669"/>
    <property type="project" value="TreeGrafter"/>
</dbReference>
<dbReference type="InterPro" id="IPR036412">
    <property type="entry name" value="HAD-like_sf"/>
</dbReference>
<dbReference type="Pfam" id="PF00690">
    <property type="entry name" value="Cation_ATPase_N"/>
    <property type="match status" value="1"/>
</dbReference>
<evidence type="ECO:0000256" key="10">
    <source>
        <dbReference type="SAM" id="MobiDB-lite"/>
    </source>
</evidence>
<evidence type="ECO:0000256" key="2">
    <source>
        <dbReference type="ARBA" id="ARBA00022692"/>
    </source>
</evidence>
<dbReference type="Gene3D" id="1.20.1110.10">
    <property type="entry name" value="Calcium-transporting ATPase, transmembrane domain"/>
    <property type="match status" value="1"/>
</dbReference>
<dbReference type="InterPro" id="IPR023298">
    <property type="entry name" value="ATPase_P-typ_TM_dom_sf"/>
</dbReference>
<dbReference type="SMART" id="SM00831">
    <property type="entry name" value="Cation_ATPase_N"/>
    <property type="match status" value="1"/>
</dbReference>
<dbReference type="GO" id="GO:0005524">
    <property type="term" value="F:ATP binding"/>
    <property type="evidence" value="ECO:0007669"/>
    <property type="project" value="UniProtKB-KW"/>
</dbReference>
<proteinExistence type="predicted"/>
<feature type="transmembrane region" description="Helical" evidence="11">
    <location>
        <begin position="948"/>
        <end position="968"/>
    </location>
</feature>
<keyword evidence="9 11" id="KW-0472">Membrane</keyword>
<dbReference type="InterPro" id="IPR044492">
    <property type="entry name" value="P_typ_ATPase_HD_dom"/>
</dbReference>
<keyword evidence="7" id="KW-1278">Translocase</keyword>
<sequence>MSFPHSPDDLKALMTDASTAVLSAKFGGTEKLIQDLQTDGLTGLSDSAVTAHRAFYGVNKVEPRPPKSFICLFFETFKDVTIIILLVAAIISIVVNVIPQLNPEPLGWIDGVAILVAVILVALVSSINNYSKEKQFRKLNAVKNDKKIKVVRNGSDTVISIFDIVVGDIVILELGDQIPADGLLLQANDMKCDESGMTGETDEIKKDPEDHPFVTGSCLVTHGSGRMLVTAVGRYSKYGDILATLQEEDEQTPLQEKLEVLAKYIGYIGMAMAGVTVIALIIRFFVDGKHTKRRNYVEWVKYFITGITIIVVAVPEGLPLAVTISLAFSMKKMMKDQCLVRKLQACETMGGVNNITSDKTGTLTLNQMTVVRMRVAGTQYAKQGTGKEVIQPGTKMLPTKADVDNGTFNKGIAEIFALNASINSTANLSTETNDLEEKVVVVGSKTEGALLLLTRDMGFAYKEYRELLVHNGDARGVIAHAFEFTSDRKRMSVVLDLQKLCGKSEASRLNTALSLVGSKTDYLVFTKGASEIVLGRCSRVLTAEGQQVPLDDAMRKAYDETITEYARQSLRTFCLAYRVVSRTDGDATGEIGTDEETGRPITGSKYKSAEFVEQDLILICLVGIMDPLRPGVADAVERSKRAGITVRMVTGDNLITAVAIAKDCGILPEDLPDDKLPQYVITGPDFRKLEDAEVDRLLPTLQVIARAAPKDKYRLVKRLKLYNNIVAATGDGSNDAPQLKAADVGLAMGIAGTEVAKEASDIIIMDDNFLSIVRAVEWGRTVLSNVRKFLQFQLTVNVAAVVVAFLGAAALEESPLTALQMLYVNLIMDSLGALALATEDPAKDVLDYQPVHRAASLITPCMLRNILVASVYEIVVILLMIFPGVGDTVTMVPQGLFDTAGDTYVEEATRAYRYTCIYNFFIFAQIFNEFNSRRIHSELNVFQGLHKAVMFLVIFLGTTTLQIIIMLVPGIRLLFHIFDCHAGSSNEYCGSYVAYGISWQSWLISLGLALGIFVIHFLFRLIKLPPEFRVSEKAAKKAITKRMAKAGKERPQRKKKSFDEKNAVELSQSQQHSELHSALDNGEGD</sequence>
<feature type="transmembrane region" description="Helical" evidence="11">
    <location>
        <begin position="857"/>
        <end position="882"/>
    </location>
</feature>
<dbReference type="PRINTS" id="PR00119">
    <property type="entry name" value="CATATPASE"/>
</dbReference>
<feature type="region of interest" description="Disordered" evidence="10">
    <location>
        <begin position="1041"/>
        <end position="1085"/>
    </location>
</feature>
<evidence type="ECO:0000256" key="4">
    <source>
        <dbReference type="ARBA" id="ARBA00022741"/>
    </source>
</evidence>
<evidence type="ECO:0000256" key="3">
    <source>
        <dbReference type="ARBA" id="ARBA00022723"/>
    </source>
</evidence>
<organism evidence="13 14">
    <name type="scientific">Giardia muris</name>
    <dbReference type="NCBI Taxonomy" id="5742"/>
    <lineage>
        <taxon>Eukaryota</taxon>
        <taxon>Metamonada</taxon>
        <taxon>Diplomonadida</taxon>
        <taxon>Hexamitidae</taxon>
        <taxon>Giardiinae</taxon>
        <taxon>Giardia</taxon>
    </lineage>
</organism>
<dbReference type="InterPro" id="IPR006068">
    <property type="entry name" value="ATPase_P-typ_cation-transptr_C"/>
</dbReference>
<evidence type="ECO:0000313" key="14">
    <source>
        <dbReference type="Proteomes" id="UP000315496"/>
    </source>
</evidence>
<dbReference type="FunFam" id="3.40.50.1000:FF:000193">
    <property type="entry name" value="Plasma membrane calcium-transporting ATPase 2"/>
    <property type="match status" value="1"/>
</dbReference>
<feature type="transmembrane region" description="Helical" evidence="11">
    <location>
        <begin position="789"/>
        <end position="811"/>
    </location>
</feature>
<feature type="compositionally biased region" description="Basic residues" evidence="10">
    <location>
        <begin position="1041"/>
        <end position="1056"/>
    </location>
</feature>
<feature type="transmembrane region" description="Helical" evidence="11">
    <location>
        <begin position="302"/>
        <end position="328"/>
    </location>
</feature>
<evidence type="ECO:0000256" key="11">
    <source>
        <dbReference type="SAM" id="Phobius"/>
    </source>
</evidence>
<comment type="subcellular location">
    <subcellularLocation>
        <location evidence="1">Endomembrane system</location>
        <topology evidence="1">Multi-pass membrane protein</topology>
    </subcellularLocation>
</comment>
<dbReference type="SFLD" id="SFLDG00002">
    <property type="entry name" value="C1.7:_P-type_atpase_like"/>
    <property type="match status" value="1"/>
</dbReference>
<keyword evidence="6" id="KW-0460">Magnesium</keyword>
<dbReference type="Pfam" id="PF08282">
    <property type="entry name" value="Hydrolase_3"/>
    <property type="match status" value="1"/>
</dbReference>
<dbReference type="InterPro" id="IPR023299">
    <property type="entry name" value="ATPase_P-typ_cyto_dom_N"/>
</dbReference>
<dbReference type="AlphaFoldDB" id="A0A4Z1SSK6"/>
<dbReference type="Gene3D" id="3.40.1110.10">
    <property type="entry name" value="Calcium-transporting ATPase, cytoplasmic domain N"/>
    <property type="match status" value="1"/>
</dbReference>
<dbReference type="OrthoDB" id="3352408at2759"/>
<dbReference type="InterPro" id="IPR043993">
    <property type="entry name" value="T4SS_pilin"/>
</dbReference>
<keyword evidence="4" id="KW-0547">Nucleotide-binding</keyword>
<reference evidence="13 14" key="1">
    <citation type="submission" date="2019-05" db="EMBL/GenBank/DDBJ databases">
        <title>The compact genome of Giardia muris reveals important steps in the evolution of intestinal protozoan parasites.</title>
        <authorList>
            <person name="Xu F."/>
            <person name="Jimenez-Gonzalez A."/>
            <person name="Einarsson E."/>
            <person name="Astvaldsson A."/>
            <person name="Peirasmaki D."/>
            <person name="Eckmann L."/>
            <person name="Andersson J.O."/>
            <person name="Svard S.G."/>
            <person name="Jerlstrom-Hultqvist J."/>
        </authorList>
    </citation>
    <scope>NUCLEOTIDE SEQUENCE [LARGE SCALE GENOMIC DNA]</scope>
    <source>
        <strain evidence="13 14">Roberts-Thomson</strain>
    </source>
</reference>
<keyword evidence="14" id="KW-1185">Reference proteome</keyword>
<accession>A0A4Z1SSK6</accession>
<dbReference type="NCBIfam" id="TIGR01494">
    <property type="entry name" value="ATPase_P-type"/>
    <property type="match status" value="2"/>
</dbReference>
<keyword evidence="2 11" id="KW-0812">Transmembrane</keyword>
<dbReference type="VEuPathDB" id="GiardiaDB:GMRT_15331"/>
<evidence type="ECO:0000313" key="13">
    <source>
        <dbReference type="EMBL" id="TNJ28912.1"/>
    </source>
</evidence>
<dbReference type="PROSITE" id="PS00154">
    <property type="entry name" value="ATPASE_E1_E2"/>
    <property type="match status" value="1"/>
</dbReference>
<feature type="transmembrane region" description="Helical" evidence="11">
    <location>
        <begin position="264"/>
        <end position="286"/>
    </location>
</feature>
<dbReference type="PANTHER" id="PTHR24093:SF369">
    <property type="entry name" value="CALCIUM-TRANSPORTING ATPASE"/>
    <property type="match status" value="1"/>
</dbReference>
<dbReference type="Pfam" id="PF13246">
    <property type="entry name" value="Cation_ATPase"/>
    <property type="match status" value="1"/>
</dbReference>
<dbReference type="EMBL" id="VDLU01000002">
    <property type="protein sequence ID" value="TNJ28912.1"/>
    <property type="molecule type" value="Genomic_DNA"/>
</dbReference>
<name>A0A4Z1SSK6_GIAMU</name>